<dbReference type="EMBL" id="CP005076">
    <property type="protein sequence ID" value="AGR42012.1"/>
    <property type="molecule type" value="Genomic_DNA"/>
</dbReference>
<reference evidence="3 4" key="1">
    <citation type="journal article" date="2013" name="Genome Biol. Evol.">
        <title>Comparison of metabolic capacities and inference of gene content evolution in mosquito-associated Spiroplasma diminutum and S. taiwanense.</title>
        <authorList>
            <person name="Lo W.S."/>
            <person name="Ku C."/>
            <person name="Chen L.L."/>
            <person name="Chang T.H."/>
            <person name="Kuo C.H."/>
        </authorList>
    </citation>
    <scope>NUCLEOTIDE SEQUENCE [LARGE SCALE GENOMIC DNA]</scope>
    <source>
        <strain evidence="3">CUAS-1</strain>
    </source>
</reference>
<name>S5M1R7_9MOLU</name>
<dbReference type="RefSeq" id="WP_020836245.1">
    <property type="nucleotide sequence ID" value="NC_021833.1"/>
</dbReference>
<feature type="coiled-coil region" evidence="1">
    <location>
        <begin position="433"/>
        <end position="506"/>
    </location>
</feature>
<evidence type="ECO:0000313" key="4">
    <source>
        <dbReference type="Proteomes" id="UP000014983"/>
    </source>
</evidence>
<evidence type="ECO:0000313" key="3">
    <source>
        <dbReference type="EMBL" id="AGR42012.1"/>
    </source>
</evidence>
<dbReference type="Proteomes" id="UP000014983">
    <property type="component" value="Chromosome"/>
</dbReference>
<dbReference type="AlphaFoldDB" id="S5M1R7"/>
<gene>
    <name evidence="3" type="ORF">SDIMI_v3c03080</name>
</gene>
<dbReference type="OrthoDB" id="387320at2"/>
<dbReference type="KEGG" id="sdi:SDIMI_v3c03080"/>
<evidence type="ECO:0000256" key="2">
    <source>
        <dbReference type="SAM" id="MobiDB-lite"/>
    </source>
</evidence>
<dbReference type="InParanoid" id="S5M1R7"/>
<evidence type="ECO:0000256" key="1">
    <source>
        <dbReference type="SAM" id="Coils"/>
    </source>
</evidence>
<keyword evidence="1" id="KW-0175">Coiled coil</keyword>
<protein>
    <submittedName>
        <fullName evidence="3">Uncharacterized protein</fullName>
    </submittedName>
</protein>
<accession>S5M1R7</accession>
<keyword evidence="4" id="KW-1185">Reference proteome</keyword>
<feature type="region of interest" description="Disordered" evidence="2">
    <location>
        <begin position="1"/>
        <end position="21"/>
    </location>
</feature>
<dbReference type="PATRIC" id="fig|1276221.3.peg.305"/>
<dbReference type="HOGENOM" id="CLU_457760_0_0_14"/>
<feature type="compositionally biased region" description="Low complexity" evidence="2">
    <location>
        <begin position="1"/>
        <end position="17"/>
    </location>
</feature>
<sequence length="636" mass="74383">MAAAKTTQKKSTSTSSKLMNSKPGTIEYVNQKFGPKSLALINKYNLQTDDSYKKLISSYERIDSLPKSDPRKPNLIDLWEGEFNRIFKHFWENYANGNKRKDNGISGWKERLDVKPVAMSPDQKRKDLMSKLSPGVISSTRNTKEEILLRAGYTTEIKTEQFNFTAVPRTGQNIYEIENLLSAAEEKGIGEPESILKNGFGVAQKTEVPQESITKANLSFDEETELMTSQALRDPNLLDFINEGNKNSNNNVIADEVVTEEVKMEQNKPEEIKSEEVISEEINSQNNETLGYVARENMSREEFNRLNNIQIDEDQSSQEEDNFAALELGTDFFQQHLAEETIGNSNVVINERHAQREYNQKDEAIVPEKRNIISKEGFEIALNPEKTDLSGKIVYETNTLKTKPYHEEKPVGYYPMNYDAAKRPVMHDLMVAHQREEKALDEMTQKIEFLRELRNERRHRINMMKIERANSYIISRARRLAEARELKRLKKREEFNLKAIEKAERLRRMQERQKLIELMKERQLKRTEEKRVATVLRLERERRFERDAKYRTEIATIDAQIRHEQELIKRTELKMKAYFTKVHDDQLFDKSLKTAKSIAPNYEAIEQKAEMLQQLEEQKRKDRVDKISRKFVKNIK</sequence>
<organism evidence="3 4">
    <name type="scientific">Spiroplasma diminutum CUAS-1</name>
    <dbReference type="NCBI Taxonomy" id="1276221"/>
    <lineage>
        <taxon>Bacteria</taxon>
        <taxon>Bacillati</taxon>
        <taxon>Mycoplasmatota</taxon>
        <taxon>Mollicutes</taxon>
        <taxon>Entomoplasmatales</taxon>
        <taxon>Spiroplasmataceae</taxon>
        <taxon>Spiroplasma</taxon>
    </lineage>
</organism>
<dbReference type="STRING" id="1276221.SDIMI_v3c03080"/>
<proteinExistence type="predicted"/>